<protein>
    <submittedName>
        <fullName evidence="3">Uncharacterized protein</fullName>
    </submittedName>
</protein>
<feature type="region of interest" description="Disordered" evidence="1">
    <location>
        <begin position="31"/>
        <end position="93"/>
    </location>
</feature>
<gene>
    <name evidence="3" type="ORF">DX130_25045</name>
</gene>
<keyword evidence="4" id="KW-1185">Reference proteome</keyword>
<proteinExistence type="predicted"/>
<evidence type="ECO:0000256" key="2">
    <source>
        <dbReference type="SAM" id="SignalP"/>
    </source>
</evidence>
<dbReference type="PROSITE" id="PS51257">
    <property type="entry name" value="PROKAR_LIPOPROTEIN"/>
    <property type="match status" value="1"/>
</dbReference>
<dbReference type="OrthoDB" id="10018573at2"/>
<keyword evidence="2" id="KW-0732">Signal</keyword>
<feature type="compositionally biased region" description="Polar residues" evidence="1">
    <location>
        <begin position="56"/>
        <end position="82"/>
    </location>
</feature>
<organism evidence="3 4">
    <name type="scientific">Paenibacillus paeoniae</name>
    <dbReference type="NCBI Taxonomy" id="2292705"/>
    <lineage>
        <taxon>Bacteria</taxon>
        <taxon>Bacillati</taxon>
        <taxon>Bacillota</taxon>
        <taxon>Bacilli</taxon>
        <taxon>Bacillales</taxon>
        <taxon>Paenibacillaceae</taxon>
        <taxon>Paenibacillus</taxon>
    </lineage>
</organism>
<sequence>MRKYCLFNTMVLIMVLLSGCGEGMVQWSESMSQQMSDAGENMGNSIREEGVDIAKQLNSVAQEEEQTNSVQSANAPESIQTEQPEKEEKKNLL</sequence>
<dbReference type="AlphaFoldDB" id="A0A371P0F4"/>
<accession>A0A371P0F4</accession>
<feature type="chain" id="PRO_5038590222" evidence="2">
    <location>
        <begin position="21"/>
        <end position="93"/>
    </location>
</feature>
<feature type="compositionally biased region" description="Basic and acidic residues" evidence="1">
    <location>
        <begin position="83"/>
        <end position="93"/>
    </location>
</feature>
<dbReference type="RefSeq" id="WP_116050021.1">
    <property type="nucleotide sequence ID" value="NZ_QUBQ01000008.1"/>
</dbReference>
<evidence type="ECO:0000313" key="4">
    <source>
        <dbReference type="Proteomes" id="UP000261905"/>
    </source>
</evidence>
<evidence type="ECO:0000256" key="1">
    <source>
        <dbReference type="SAM" id="MobiDB-lite"/>
    </source>
</evidence>
<evidence type="ECO:0000313" key="3">
    <source>
        <dbReference type="EMBL" id="REK69422.1"/>
    </source>
</evidence>
<comment type="caution">
    <text evidence="3">The sequence shown here is derived from an EMBL/GenBank/DDBJ whole genome shotgun (WGS) entry which is preliminary data.</text>
</comment>
<feature type="signal peptide" evidence="2">
    <location>
        <begin position="1"/>
        <end position="20"/>
    </location>
</feature>
<dbReference type="EMBL" id="QUBQ01000008">
    <property type="protein sequence ID" value="REK69422.1"/>
    <property type="molecule type" value="Genomic_DNA"/>
</dbReference>
<dbReference type="Proteomes" id="UP000261905">
    <property type="component" value="Unassembled WGS sequence"/>
</dbReference>
<reference evidence="3 4" key="1">
    <citation type="submission" date="2018-08" db="EMBL/GenBank/DDBJ databases">
        <title>Paenibacillus sp. M4BSY-1, whole genome shotgun sequence.</title>
        <authorList>
            <person name="Tuo L."/>
        </authorList>
    </citation>
    <scope>NUCLEOTIDE SEQUENCE [LARGE SCALE GENOMIC DNA]</scope>
    <source>
        <strain evidence="3 4">M4BSY-1</strain>
    </source>
</reference>
<name>A0A371P0F4_9BACL</name>